<dbReference type="EMBL" id="QEIN01000039">
    <property type="protein sequence ID" value="RCV60435.1"/>
    <property type="molecule type" value="Genomic_DNA"/>
</dbReference>
<evidence type="ECO:0000259" key="1">
    <source>
        <dbReference type="Pfam" id="PF09860"/>
    </source>
</evidence>
<sequence>MAAAGRLCLHGSMPDDERVRLLGLISAPERLRVFSALVLQTSGSEAVAERAGLPLRDALRALSQLEQGGLVGRDGARWAARPEVLRNAVAAAAPPQPLDDLAGVEQEEAAVFRAFTKDGRITTMPAHRGRRQVLLDHVARIFEPGVRYTEAEVNAFLRAFHDDHAMLRRLLVDEGFLDRDAHHYWRCGGTVEV</sequence>
<organism evidence="2 3">
    <name type="scientific">Marinitenerispora sediminis</name>
    <dbReference type="NCBI Taxonomy" id="1931232"/>
    <lineage>
        <taxon>Bacteria</taxon>
        <taxon>Bacillati</taxon>
        <taxon>Actinomycetota</taxon>
        <taxon>Actinomycetes</taxon>
        <taxon>Streptosporangiales</taxon>
        <taxon>Nocardiopsidaceae</taxon>
        <taxon>Marinitenerispora</taxon>
    </lineage>
</organism>
<evidence type="ECO:0000313" key="2">
    <source>
        <dbReference type="EMBL" id="RCV60435.1"/>
    </source>
</evidence>
<dbReference type="AlphaFoldDB" id="A0A368T866"/>
<dbReference type="OrthoDB" id="529288at2"/>
<evidence type="ECO:0000313" key="3">
    <source>
        <dbReference type="Proteomes" id="UP000253318"/>
    </source>
</evidence>
<proteinExistence type="predicted"/>
<keyword evidence="3" id="KW-1185">Reference proteome</keyword>
<dbReference type="Pfam" id="PF09860">
    <property type="entry name" value="DUF2087"/>
    <property type="match status" value="1"/>
</dbReference>
<protein>
    <recommendedName>
        <fullName evidence="1">DUF2087 domain-containing protein</fullName>
    </recommendedName>
</protein>
<name>A0A368T866_9ACTN</name>
<dbReference type="InterPro" id="IPR018656">
    <property type="entry name" value="DUF2087"/>
</dbReference>
<reference evidence="2 3" key="1">
    <citation type="submission" date="2018-04" db="EMBL/GenBank/DDBJ databases">
        <title>Novel actinobacteria from marine sediment.</title>
        <authorList>
            <person name="Ng Z.Y."/>
            <person name="Tan G.Y.A."/>
        </authorList>
    </citation>
    <scope>NUCLEOTIDE SEQUENCE [LARGE SCALE GENOMIC DNA]</scope>
    <source>
        <strain evidence="2 3">TPS81</strain>
    </source>
</reference>
<feature type="domain" description="DUF2087" evidence="1">
    <location>
        <begin position="120"/>
        <end position="186"/>
    </location>
</feature>
<accession>A0A368T866</accession>
<comment type="caution">
    <text evidence="2">The sequence shown here is derived from an EMBL/GenBank/DDBJ whole genome shotgun (WGS) entry which is preliminary data.</text>
</comment>
<gene>
    <name evidence="2" type="ORF">DEF24_07070</name>
</gene>
<dbReference type="Proteomes" id="UP000253318">
    <property type="component" value="Unassembled WGS sequence"/>
</dbReference>